<evidence type="ECO:0000259" key="7">
    <source>
        <dbReference type="Pfam" id="PF14609"/>
    </source>
</evidence>
<dbReference type="Gene3D" id="1.20.120.1900">
    <property type="entry name" value="Gamma-tubulin complex, C-terminal domain"/>
    <property type="match status" value="1"/>
</dbReference>
<reference evidence="9" key="1">
    <citation type="submission" date="2021-03" db="EMBL/GenBank/DDBJ databases">
        <authorList>
            <person name="Tagirdzhanova G."/>
        </authorList>
    </citation>
    <scope>NUCLEOTIDE SEQUENCE</scope>
</reference>
<dbReference type="GO" id="GO:0005874">
    <property type="term" value="C:microtubule"/>
    <property type="evidence" value="ECO:0007669"/>
    <property type="project" value="UniProtKB-KW"/>
</dbReference>
<gene>
    <name evidence="9" type="ORF">HETSPECPRED_001847</name>
</gene>
<evidence type="ECO:0000313" key="9">
    <source>
        <dbReference type="EMBL" id="CAF9939660.1"/>
    </source>
</evidence>
<evidence type="ECO:0000256" key="1">
    <source>
        <dbReference type="ARBA" id="ARBA00010337"/>
    </source>
</evidence>
<feature type="domain" description="Gamma tubulin complex component protein N-terminal" evidence="8">
    <location>
        <begin position="226"/>
        <end position="533"/>
    </location>
</feature>
<dbReference type="GO" id="GO:0000930">
    <property type="term" value="C:gamma-tubulin complex"/>
    <property type="evidence" value="ECO:0007669"/>
    <property type="project" value="UniProtKB-ARBA"/>
</dbReference>
<evidence type="ECO:0000256" key="4">
    <source>
        <dbReference type="ARBA" id="ARBA00023212"/>
    </source>
</evidence>
<dbReference type="GO" id="GO:0051321">
    <property type="term" value="P:meiotic cell cycle"/>
    <property type="evidence" value="ECO:0007669"/>
    <property type="project" value="TreeGrafter"/>
</dbReference>
<dbReference type="EMBL" id="CAJPDS010000134">
    <property type="protein sequence ID" value="CAF9939660.1"/>
    <property type="molecule type" value="Genomic_DNA"/>
</dbReference>
<comment type="similarity">
    <text evidence="1 5">Belongs to the TUBGCP family.</text>
</comment>
<organism evidence="9 10">
    <name type="scientific">Heterodermia speciosa</name>
    <dbReference type="NCBI Taxonomy" id="116794"/>
    <lineage>
        <taxon>Eukaryota</taxon>
        <taxon>Fungi</taxon>
        <taxon>Dikarya</taxon>
        <taxon>Ascomycota</taxon>
        <taxon>Pezizomycotina</taxon>
        <taxon>Lecanoromycetes</taxon>
        <taxon>OSLEUM clade</taxon>
        <taxon>Lecanoromycetidae</taxon>
        <taxon>Caliciales</taxon>
        <taxon>Physciaceae</taxon>
        <taxon>Heterodermia</taxon>
    </lineage>
</organism>
<dbReference type="Proteomes" id="UP000664521">
    <property type="component" value="Unassembled WGS sequence"/>
</dbReference>
<dbReference type="GO" id="GO:0007020">
    <property type="term" value="P:microtubule nucleation"/>
    <property type="evidence" value="ECO:0007669"/>
    <property type="project" value="InterPro"/>
</dbReference>
<dbReference type="InterPro" id="IPR059169">
    <property type="entry name" value="GCP5_N_ext"/>
</dbReference>
<dbReference type="PANTHER" id="PTHR19302">
    <property type="entry name" value="GAMMA TUBULIN COMPLEX PROTEIN"/>
    <property type="match status" value="1"/>
</dbReference>
<dbReference type="CDD" id="cd22572">
    <property type="entry name" value="GCP5_NTD"/>
    <property type="match status" value="1"/>
</dbReference>
<keyword evidence="10" id="KW-1185">Reference proteome</keyword>
<proteinExistence type="inferred from homology"/>
<dbReference type="InterPro" id="IPR040457">
    <property type="entry name" value="GCP_C"/>
</dbReference>
<protein>
    <recommendedName>
        <fullName evidence="5">Spindle pole body component</fullName>
    </recommendedName>
</protein>
<dbReference type="InterPro" id="IPR032797">
    <property type="entry name" value="Mod21_N"/>
</dbReference>
<dbReference type="GO" id="GO:0051011">
    <property type="term" value="F:microtubule minus-end binding"/>
    <property type="evidence" value="ECO:0007669"/>
    <property type="project" value="TreeGrafter"/>
</dbReference>
<dbReference type="Pfam" id="PF04130">
    <property type="entry name" value="GCP_C_terminal"/>
    <property type="match status" value="1"/>
</dbReference>
<evidence type="ECO:0000256" key="3">
    <source>
        <dbReference type="ARBA" id="ARBA00022701"/>
    </source>
</evidence>
<comment type="subcellular location">
    <subcellularLocation>
        <location evidence="5">Cytoplasm</location>
        <location evidence="5">Cytoskeleton</location>
        <location evidence="5">Microtubule organizing center</location>
    </subcellularLocation>
</comment>
<dbReference type="GO" id="GO:0031122">
    <property type="term" value="P:cytoplasmic microtubule organization"/>
    <property type="evidence" value="ECO:0007669"/>
    <property type="project" value="TreeGrafter"/>
</dbReference>
<dbReference type="AlphaFoldDB" id="A0A8H3J2S4"/>
<dbReference type="Pfam" id="PF17681">
    <property type="entry name" value="GCP_N_terminal"/>
    <property type="match status" value="1"/>
</dbReference>
<dbReference type="GO" id="GO:0005816">
    <property type="term" value="C:spindle pole body"/>
    <property type="evidence" value="ECO:0007669"/>
    <property type="project" value="UniProtKB-ARBA"/>
</dbReference>
<dbReference type="GO" id="GO:0043015">
    <property type="term" value="F:gamma-tubulin binding"/>
    <property type="evidence" value="ECO:0007669"/>
    <property type="project" value="InterPro"/>
</dbReference>
<evidence type="ECO:0000313" key="10">
    <source>
        <dbReference type="Proteomes" id="UP000664521"/>
    </source>
</evidence>
<accession>A0A8H3J2S4</accession>
<dbReference type="InterPro" id="IPR007259">
    <property type="entry name" value="GCP"/>
</dbReference>
<comment type="caution">
    <text evidence="9">The sequence shown here is derived from an EMBL/GenBank/DDBJ whole genome shotgun (WGS) entry which is preliminary data.</text>
</comment>
<keyword evidence="4 5" id="KW-0206">Cytoskeleton</keyword>
<name>A0A8H3J2S4_9LECA</name>
<dbReference type="InterPro" id="IPR041470">
    <property type="entry name" value="GCP_N"/>
</dbReference>
<dbReference type="OrthoDB" id="66546at2759"/>
<evidence type="ECO:0000256" key="5">
    <source>
        <dbReference type="RuleBase" id="RU363050"/>
    </source>
</evidence>
<evidence type="ECO:0000259" key="6">
    <source>
        <dbReference type="Pfam" id="PF04130"/>
    </source>
</evidence>
<dbReference type="GO" id="GO:0000922">
    <property type="term" value="C:spindle pole"/>
    <property type="evidence" value="ECO:0007669"/>
    <property type="project" value="InterPro"/>
</dbReference>
<dbReference type="Pfam" id="PF14609">
    <property type="entry name" value="GCP5-Mod21_N"/>
    <property type="match status" value="1"/>
</dbReference>
<feature type="domain" description="Gamma tubulin complex component C-terminal" evidence="6">
    <location>
        <begin position="538"/>
        <end position="859"/>
    </location>
</feature>
<evidence type="ECO:0000259" key="8">
    <source>
        <dbReference type="Pfam" id="PF17681"/>
    </source>
</evidence>
<dbReference type="InterPro" id="IPR042241">
    <property type="entry name" value="GCP_C_sf"/>
</dbReference>
<dbReference type="GO" id="GO:0051225">
    <property type="term" value="P:spindle assembly"/>
    <property type="evidence" value="ECO:0007669"/>
    <property type="project" value="TreeGrafter"/>
</dbReference>
<keyword evidence="2 5" id="KW-0963">Cytoplasm</keyword>
<keyword evidence="3 5" id="KW-0493">Microtubule</keyword>
<dbReference type="GO" id="GO:0000278">
    <property type="term" value="P:mitotic cell cycle"/>
    <property type="evidence" value="ECO:0007669"/>
    <property type="project" value="TreeGrafter"/>
</dbReference>
<dbReference type="PANTHER" id="PTHR19302:SF33">
    <property type="entry name" value="GAMMA-TUBULIN COMPLEX COMPONENT 5"/>
    <property type="match status" value="1"/>
</dbReference>
<evidence type="ECO:0000256" key="2">
    <source>
        <dbReference type="ARBA" id="ARBA00022490"/>
    </source>
</evidence>
<sequence length="888" mass="100348">MQASQIKPLVDELVHHVLHSSKDATQIEDSRQSALRSIATARPSANRFDVDARLAGLEEKFRIVNNDELADALRVRLDELSMRPISWMPEILSIFLQLSDRPAQNSKVEEVELSRRDIRPAPLTWTQILDCDPLDDQHGLWNNVDFAAMESEEDYSVEIKRSPSPESMSSRSSCHGPGSKFLELSVSIQQARLNKRILSYFQQTTSALLVEWKQGAVVDITESQMVKESLFMLRSLPTFMYVICENGRILYSRRYCTVKSSDSSTTNLLGHLADMGTQLGLIRKWIKKPAGSPLQQRFQSALAIRMTNIDRELSLLEANALSRKKIITLSSMKKDVMNASRYMLKVAELLQSVNAVDESLVSFKVLEVLYDASCLSQSTGDIGEYTYMAELFLECFLTYLKPVAEWMEEGELAQWHHAFFISKNEETVGAEILGREQFDLRHTSEGSLMAPVFLHSFALKILNTGKNVNFQRRLGRRTSAPDTLLSDCASGLHIDVQEESKNLRPFSELFHVALNDWIDCRYRISSVCLWQHLTVCGLQSSLDALEYIFFCKNGFLTGQIVSAISDRLDRYPATWNDRSALTGLFRSAFGAISCVDTQRITVQSYGGVLFFQGRRKTVADLGSFSIHYPLAWSVANVFRPESTGTYQRILTILIQVQWAKYLLEGQRFTAINPILLRSNEGESAFLLRHRLLWFINLIFTYLSDVVLAPSASQLRFEITKAKDIDEMVATHETYLVRLEDRCLLSQKFRPVYQAVVALLDVAVRFAEIHSVLTSQTSMRENDTTTTVHGLSSDKFGNQNQAVILSARDIRVDDGQRLCPAVGHPALGHPKAYLAQLNSFHQEFIRLHGFVLAGLRAVQRVGSESCWEILADLLTYRTGKTGEDPNDDA</sequence>
<feature type="domain" description="Gamma-Tubulin ring complex non-core subunit mod21 N-terminal" evidence="7">
    <location>
        <begin position="63"/>
        <end position="151"/>
    </location>
</feature>